<dbReference type="RefSeq" id="WP_099643148.1">
    <property type="nucleotide sequence ID" value="NZ_NKHF01000077.1"/>
</dbReference>
<proteinExistence type="predicted"/>
<comment type="caution">
    <text evidence="1">The sequence shown here is derived from an EMBL/GenBank/DDBJ whole genome shotgun (WGS) entry which is preliminary data.</text>
</comment>
<organism evidence="1 2">
    <name type="scientific">Pseudoalteromonas piscicida</name>
    <dbReference type="NCBI Taxonomy" id="43662"/>
    <lineage>
        <taxon>Bacteria</taxon>
        <taxon>Pseudomonadati</taxon>
        <taxon>Pseudomonadota</taxon>
        <taxon>Gammaproteobacteria</taxon>
        <taxon>Alteromonadales</taxon>
        <taxon>Pseudoalteromonadaceae</taxon>
        <taxon>Pseudoalteromonas</taxon>
    </lineage>
</organism>
<gene>
    <name evidence="1" type="ORF">CEX98_16585</name>
</gene>
<dbReference type="Proteomes" id="UP000228621">
    <property type="component" value="Unassembled WGS sequence"/>
</dbReference>
<accession>A0A2A5JMW4</accession>
<keyword evidence="2" id="KW-1185">Reference proteome</keyword>
<dbReference type="AlphaFoldDB" id="A0A2A5JMW4"/>
<reference evidence="2" key="1">
    <citation type="journal article" date="2019" name="Genome Announc.">
        <title>Draft Genome Sequence of Pseudoalteromonas piscicida Strain 36Y ROTHPW, an Hypersaline Seawater Isolate from the South Coast of Sonora, Mexico.</title>
        <authorList>
            <person name="Sanchez-Diaz R."/>
            <person name="Molina-Garza Z.J."/>
            <person name="Cruz-Suarez L.E."/>
            <person name="Selvin J."/>
            <person name="Kiran G.S."/>
            <person name="Ibarra-Gamez J.C."/>
            <person name="Gomez-Gil B."/>
            <person name="Galaviz-Silva L."/>
        </authorList>
    </citation>
    <scope>NUCLEOTIDE SEQUENCE [LARGE SCALE GENOMIC DNA]</scope>
    <source>
        <strain evidence="2">36Y_RITHPW</strain>
    </source>
</reference>
<sequence>MLIQLENVLEKNKIDLTPLILSQISEEPHFYVYLDDTNGTWVNGDEIIGSGKVTGYLMLTLSDIVLLAHKNKEFNLSVSSLEFNLSCIKESPYCHYYFRGGELEESQLASFTKSPSLSNSEFHFTKSGYLRPCLGLIDGEDNTTLTVLKPESKSTQDDLDFIDPISDSNTGESEIDDLATHSISSKQIIKDIRFFSDLTFQLNTPASFKVSDILVPDKIHRIPPKLDGTNRSEKQIFKLNRLVVNLVFVLLEIARTDSRYTTKAFKPSFSDDGKINMDKLSSLIIEIQESANRDTSKMQKDTTKDLIKAAINAIEDDYPLNTYRLK</sequence>
<evidence type="ECO:0000313" key="2">
    <source>
        <dbReference type="Proteomes" id="UP000228621"/>
    </source>
</evidence>
<dbReference type="EMBL" id="NKHF01000077">
    <property type="protein sequence ID" value="PCK30591.1"/>
    <property type="molecule type" value="Genomic_DNA"/>
</dbReference>
<name>A0A2A5JMW4_PSEO7</name>
<protein>
    <submittedName>
        <fullName evidence="1">Uncharacterized protein</fullName>
    </submittedName>
</protein>
<evidence type="ECO:0000313" key="1">
    <source>
        <dbReference type="EMBL" id="PCK30591.1"/>
    </source>
</evidence>